<reference evidence="3 4" key="1">
    <citation type="submission" date="2019-07" db="EMBL/GenBank/DDBJ databases">
        <title>Novel species of Flavobacterium.</title>
        <authorList>
            <person name="Liu Q."/>
            <person name="Xin Y.-H."/>
        </authorList>
    </citation>
    <scope>NUCLEOTIDE SEQUENCE [LARGE SCALE GENOMIC DNA]</scope>
    <source>
        <strain evidence="3 4">GSP39</strain>
    </source>
</reference>
<sequence>MKTFLLKSGFLTIVFLIANLFFASVMLGQATVSTDLLDYPPGSTAIITGSGFQAGEYVELHVHHADGDPLGSDPQYHEPFYATADVSGNFTTSWYVPLESEGDAFGATFNLEAHGNMGSVAEWTFTDGPGTVGVVSTPTAVCAGSTGNSLTFTFSRPNGTPNVYGTGSQATMVVPSVWTAPQTISAASPGFISVAATGGASAPSIASITGSGPWTITINFTSTSNGHGFALTYAGGGSKVTAPSADSYTFTTQTKQGSTGAFSDVTGQPIVTVSIASPATPGAINQPNICVGTGRIFSISAVSGATSYTWSVTGTGWSVTSGGTTTSATITIGSGVGSVSVTASNGCGTSSASTTGNITPTTTPAIPGAITQPTNKCAGSSGNVFSISPVSGATSYTWSVTGTGWSVTAGATTTSATITIGSGVGTVSVTATNACGTSSPSTTGNITPTTTPAIPGAITQPTNKCAGSSGNVFSISPVSGATSYTWSVTGTGWSVTSGGTTTSATITIGSGVGTVSVTATNACGTSGASTTGNITPTTAAATPGAIIRPTNECSGSTGNIYSISAVSGATSYSWSVTGTGWSVTTGGTTTSATITIGSGVGTVSVTATNACGTSGASTTGNITPTTAPETPGAITGSPSVCASVTGVTYSISAVSGATSYIWSVPSGASITSGQGTTSITVTFGSTSGNISVTANNACGTSAAQTNVVLVNPRPTGVISGTQTICNGNSAALSIAVTGIGPWSGTLSNGQAFSGSSSPINVTVSAAATYTIATLSDVNCNANAGDKTGSAIVTVRVTPTATIAINGSNPICSGSTTSIKFSGPDNGIVTYNINEGSNLIVTLNNGGNETISTGVLSSSVAYNLVSVKYGDVPDCTASASGSAIVTVNQLPIITCPANSSTSSCSYANQAALDSSYSTWLASASATNGTLSNNSTGAPNICGGTTTVTFTSTSNSTPACGFVACSATFAVTAAPALVTAAPDAVDLAACTDATAIQTAYDSWAAGVTAAPDAVDLAACTDATAIQTAYDSWAAGFTVADGCSPTSNILDIPALPATFACDGADLSFELTANNATGKCVATSSKSSTFKIGTAPLVVLTVPLNKTEACCQSQSAINISFSNWLASVTYSGGCNLVVTNSSTGAPSVCGGGIVTVVWTAKSNCGVDVVKSSTFTVTPTTLSASISTNNPTLYFGYAGDQTATITAYPSGGTAPYKVSITMVNPQTVVPARIKERVGGKLICDYINTAGDEVWVPGTNTYGTTGNSGNNQPTSTSNANIPTGGSYSVNVTLLTDARFVATVTDKYGCSYTIQYDQAARVDAEDARCFAAGNSGNAKVTICHRTGSTKNPCVAICVNESAVQEHLNHGDFLGKCIPDFIAPKSNAKLLQLNKIIIEPASFDVKAYPNPTQHQFTLVVEGDSNEKVEVIVYDMLARMVKRFEKSDGQLIMFGEELPTGEYLTVIKQGVNIKTVNLIKQ</sequence>
<dbReference type="Proteomes" id="UP000318528">
    <property type="component" value="Unassembled WGS sequence"/>
</dbReference>
<dbReference type="EMBL" id="VJZN01000002">
    <property type="protein sequence ID" value="TRX09844.1"/>
    <property type="molecule type" value="Genomic_DNA"/>
</dbReference>
<proteinExistence type="predicted"/>
<dbReference type="Pfam" id="PF19408">
    <property type="entry name" value="PKD_6"/>
    <property type="match status" value="5"/>
</dbReference>
<dbReference type="InterPro" id="IPR026444">
    <property type="entry name" value="Secre_tail"/>
</dbReference>
<keyword evidence="1" id="KW-0732">Signal</keyword>
<feature type="domain" description="PKD-like" evidence="2">
    <location>
        <begin position="540"/>
        <end position="618"/>
    </location>
</feature>
<evidence type="ECO:0000313" key="4">
    <source>
        <dbReference type="Proteomes" id="UP000318528"/>
    </source>
</evidence>
<name>A0ABY3CPS5_9FLAO</name>
<evidence type="ECO:0000313" key="3">
    <source>
        <dbReference type="EMBL" id="TRX09844.1"/>
    </source>
</evidence>
<comment type="caution">
    <text evidence="3">The sequence shown here is derived from an EMBL/GenBank/DDBJ whole genome shotgun (WGS) entry which is preliminary data.</text>
</comment>
<dbReference type="RefSeq" id="WP_143386592.1">
    <property type="nucleotide sequence ID" value="NZ_VJZM01000006.1"/>
</dbReference>
<feature type="domain" description="PKD-like" evidence="2">
    <location>
        <begin position="364"/>
        <end position="442"/>
    </location>
</feature>
<evidence type="ECO:0000256" key="1">
    <source>
        <dbReference type="ARBA" id="ARBA00022729"/>
    </source>
</evidence>
<feature type="domain" description="PKD-like" evidence="2">
    <location>
        <begin position="628"/>
        <end position="705"/>
    </location>
</feature>
<accession>A0ABY3CPS5</accession>
<evidence type="ECO:0000259" key="2">
    <source>
        <dbReference type="Pfam" id="PF19408"/>
    </source>
</evidence>
<protein>
    <submittedName>
        <fullName evidence="3">T9SS type A sorting domain-containing protein</fullName>
    </submittedName>
</protein>
<organism evidence="3 4">
    <name type="scientific">Flavobacterium gawalongense</name>
    <dbReference type="NCBI Taxonomy" id="2594432"/>
    <lineage>
        <taxon>Bacteria</taxon>
        <taxon>Pseudomonadati</taxon>
        <taxon>Bacteroidota</taxon>
        <taxon>Flavobacteriia</taxon>
        <taxon>Flavobacteriales</taxon>
        <taxon>Flavobacteriaceae</taxon>
        <taxon>Flavobacterium</taxon>
    </lineage>
</organism>
<dbReference type="InterPro" id="IPR045829">
    <property type="entry name" value="PKD_6"/>
</dbReference>
<feature type="domain" description="PKD-like" evidence="2">
    <location>
        <begin position="278"/>
        <end position="354"/>
    </location>
</feature>
<keyword evidence="4" id="KW-1185">Reference proteome</keyword>
<feature type="domain" description="PKD-like" evidence="2">
    <location>
        <begin position="452"/>
        <end position="530"/>
    </location>
</feature>
<dbReference type="NCBIfam" id="TIGR04183">
    <property type="entry name" value="Por_Secre_tail"/>
    <property type="match status" value="1"/>
</dbReference>
<gene>
    <name evidence="3" type="ORF">FNW12_01640</name>
</gene>